<dbReference type="PROSITE" id="PS50060">
    <property type="entry name" value="MAM_2"/>
    <property type="match status" value="4"/>
</dbReference>
<feature type="region of interest" description="Disordered" evidence="10">
    <location>
        <begin position="21"/>
        <end position="56"/>
    </location>
</feature>
<evidence type="ECO:0000313" key="15">
    <source>
        <dbReference type="EMBL" id="CAG2252114.1"/>
    </source>
</evidence>
<evidence type="ECO:0000256" key="5">
    <source>
        <dbReference type="ARBA" id="ARBA00023049"/>
    </source>
</evidence>
<dbReference type="PANTHER" id="PTHR23282:SF142">
    <property type="entry name" value="MAM DOMAIN-CONTAINING PROTEIN"/>
    <property type="match status" value="1"/>
</dbReference>
<evidence type="ECO:0000256" key="4">
    <source>
        <dbReference type="ARBA" id="ARBA00022833"/>
    </source>
</evidence>
<feature type="disulfide bond" evidence="7">
    <location>
        <begin position="1170"/>
        <end position="1179"/>
    </location>
</feature>
<dbReference type="CDD" id="cd06263">
    <property type="entry name" value="MAM"/>
    <property type="match status" value="4"/>
</dbReference>
<dbReference type="GO" id="GO:0004222">
    <property type="term" value="F:metalloendopeptidase activity"/>
    <property type="evidence" value="ECO:0007669"/>
    <property type="project" value="UniProtKB-UniRule"/>
</dbReference>
<feature type="region of interest" description="Disordered" evidence="10">
    <location>
        <begin position="912"/>
        <end position="991"/>
    </location>
</feature>
<evidence type="ECO:0000256" key="3">
    <source>
        <dbReference type="ARBA" id="ARBA00022801"/>
    </source>
</evidence>
<reference evidence="15" key="1">
    <citation type="submission" date="2021-03" db="EMBL/GenBank/DDBJ databases">
        <authorList>
            <person name="Bekaert M."/>
        </authorList>
    </citation>
    <scope>NUCLEOTIDE SEQUENCE</scope>
</reference>
<evidence type="ECO:0000259" key="14">
    <source>
        <dbReference type="PROSITE" id="PS51864"/>
    </source>
</evidence>
<dbReference type="Gene3D" id="2.60.120.290">
    <property type="entry name" value="Spermadhesin, CUB domain"/>
    <property type="match status" value="1"/>
</dbReference>
<dbReference type="EC" id="3.4.24.-" evidence="9"/>
<keyword evidence="16" id="KW-1185">Reference proteome</keyword>
<dbReference type="InterPro" id="IPR035914">
    <property type="entry name" value="Sperma_CUB_dom_sf"/>
</dbReference>
<dbReference type="PROSITE" id="PS01186">
    <property type="entry name" value="EGF_2"/>
    <property type="match status" value="1"/>
</dbReference>
<keyword evidence="6 7" id="KW-1015">Disulfide bond</keyword>
<feature type="domain" description="EGF-like" evidence="12">
    <location>
        <begin position="533"/>
        <end position="570"/>
    </location>
</feature>
<dbReference type="PRINTS" id="PR00480">
    <property type="entry name" value="ASTACIN"/>
</dbReference>
<evidence type="ECO:0000256" key="7">
    <source>
        <dbReference type="PROSITE-ProRule" id="PRU00076"/>
    </source>
</evidence>
<dbReference type="InterPro" id="IPR001506">
    <property type="entry name" value="Peptidase_M12A"/>
</dbReference>
<dbReference type="EMBL" id="CAJPWZ010003105">
    <property type="protein sequence ID" value="CAG2252114.1"/>
    <property type="molecule type" value="Genomic_DNA"/>
</dbReference>
<dbReference type="OrthoDB" id="291007at2759"/>
<sequence>MSGENAKIENDLNELEQLLKEREQGRQEILSQKSPTTDIHLDRPGISHKSMPTSTEEEMLLIENKIKEWRKTNEGEKEEDTEKLSIDNPEKINPDDPLSNLLEGMEIENNGHPHLVQGLHPEDSAKTYGDSHDSHRLIPEQIKELKLRKSVKSDIRNRNFDTYTNWLWKDGIIPYRIYNMSASSVTVIDKAIKQFHDNTCIKWITTTDPLYNPSALGHQNVVTFINEGGCWSYVGNVFPTGSRIQHLSLEEPYCVTVSTAVHEMLHAMGGHHEQSRSDRDNYVTIEWPNVQPQWNGYAYVKNSNMEKENTQDNNPYDAESSMQYSLYAFSTNGKQTIKFKDQRLEFLADSADGLEFYDIQDVTDAYKCTDHCTNRPNCKNGGFVNFQCTCTCPEHLTGVSCEQTVSNSQTCGGVINLGVGEERFIKSPNYPANYPTGLECTWLIKGTANSIVRASVQYMDISADAACNHWLEYRYNLIGQKGPKKCGTNFVADEEIWDSTPDELSNAMMIIFDSNTFSTKPAATGFSIKVQSIGKGCVHSPCVYGKCNSPQGTHGYTCTCNQGISGTNCDVLTTSSVIECSFEYGERCIFENEANHQLNWEFINKKTPSSGTGPDSAHRGYQYVYIEASGSNKQNGDKAVMSTNLQLPSIDYCMTFWYHMKGTNVGTLNIYMEGQNIGKSQIWRRSGQQGNDWIKGEVDVLDTNGRKISIEAVRGSDFSSDIAIDDISLTPGNCVTNTVAPTITQPTTTTSQPTGGSQTCSFEVGASCFLVEATDDDFDWTPNSVRRNPSSATGPSNAYGGAMYKYIEVSSPVRNNYVARLMSSSSINAGDHCLTFAYHMFGADTMGDLKISTGVSAPENELFKQSGNHGDQWNKGMVEFTSGAQMKLFIEANRAITFRGDIAVDDIELKSGKCDANPVTNGPTNSPTTTKPTTTKPTTTKPTTTRPTTTKPTTTRPTTTRPTTTKLATTKLTTSQPTTTQSTSTKPNITQQTECRSEFICGFEGQEKCVFENIDQDDFDWDINSGSTSSTSTGPDNAYEGDKAVLSTANTRLAGKSTHCLQFYLHMYGEPGTLDVKYGESGSAYSVWSISGDQGDQWKYQQVELPPSFSNPVILFESSRGSSYRSDIALDSVKLSVGECPSQSACTSNPCNNGGSCNADGSTDGYNCYCMTGWSGDKCNVKDQSECDDFKLTTLSKYTGPERAAVGTYYLYTEVSSPRVIGDKAVLTTEATDLQAGGWCLSFQYHMKGRGIGTLEVFYGDKTSSLASIWNKTGEQPDPDQWKTSTLELPQLTNPVITIEASRGSSFRGDIAIDDLTLRSGGCIPGN</sequence>
<dbReference type="InterPro" id="IPR000859">
    <property type="entry name" value="CUB_dom"/>
</dbReference>
<dbReference type="Proteomes" id="UP000683360">
    <property type="component" value="Unassembled WGS sequence"/>
</dbReference>
<dbReference type="SMART" id="SM00181">
    <property type="entry name" value="EGF"/>
    <property type="match status" value="3"/>
</dbReference>
<organism evidence="15 16">
    <name type="scientific">Mytilus edulis</name>
    <name type="common">Blue mussel</name>
    <dbReference type="NCBI Taxonomy" id="6550"/>
    <lineage>
        <taxon>Eukaryota</taxon>
        <taxon>Metazoa</taxon>
        <taxon>Spiralia</taxon>
        <taxon>Lophotrochozoa</taxon>
        <taxon>Mollusca</taxon>
        <taxon>Bivalvia</taxon>
        <taxon>Autobranchia</taxon>
        <taxon>Pteriomorphia</taxon>
        <taxon>Mytilida</taxon>
        <taxon>Mytiloidea</taxon>
        <taxon>Mytilidae</taxon>
        <taxon>Mytilinae</taxon>
        <taxon>Mytilus</taxon>
    </lineage>
</organism>
<dbReference type="InterPro" id="IPR000742">
    <property type="entry name" value="EGF"/>
</dbReference>
<feature type="compositionally biased region" description="Low complexity" evidence="10">
    <location>
        <begin position="927"/>
        <end position="987"/>
    </location>
</feature>
<evidence type="ECO:0000256" key="9">
    <source>
        <dbReference type="RuleBase" id="RU361183"/>
    </source>
</evidence>
<keyword evidence="2 8" id="KW-0479">Metal-binding</keyword>
<dbReference type="SUPFAM" id="SSF49899">
    <property type="entry name" value="Concanavalin A-like lectins/glucanases"/>
    <property type="match status" value="4"/>
</dbReference>
<evidence type="ECO:0000256" key="2">
    <source>
        <dbReference type="ARBA" id="ARBA00022723"/>
    </source>
</evidence>
<dbReference type="Pfam" id="PF01400">
    <property type="entry name" value="Astacin"/>
    <property type="match status" value="1"/>
</dbReference>
<comment type="cofactor">
    <cofactor evidence="8 9">
        <name>Zn(2+)</name>
        <dbReference type="ChEBI" id="CHEBI:29105"/>
    </cofactor>
    <text evidence="8 9">Binds 1 zinc ion per subunit.</text>
</comment>
<keyword evidence="5 8" id="KW-0482">Metalloprotease</keyword>
<dbReference type="InterPro" id="IPR051560">
    <property type="entry name" value="MAM_domain-containing"/>
</dbReference>
<feature type="disulfide bond" evidence="7">
    <location>
        <begin position="560"/>
        <end position="569"/>
    </location>
</feature>
<dbReference type="PROSITE" id="PS50026">
    <property type="entry name" value="EGF_3"/>
    <property type="match status" value="2"/>
</dbReference>
<dbReference type="SUPFAM" id="SSF55486">
    <property type="entry name" value="Metalloproteases ('zincins'), catalytic domain"/>
    <property type="match status" value="1"/>
</dbReference>
<feature type="region of interest" description="Disordered" evidence="10">
    <location>
        <begin position="71"/>
        <end position="94"/>
    </location>
</feature>
<dbReference type="CDD" id="cd00054">
    <property type="entry name" value="EGF_CA"/>
    <property type="match status" value="1"/>
</dbReference>
<gene>
    <name evidence="15" type="ORF">MEDL_63725</name>
</gene>
<evidence type="ECO:0000256" key="6">
    <source>
        <dbReference type="ARBA" id="ARBA00023157"/>
    </source>
</evidence>
<evidence type="ECO:0000313" key="16">
    <source>
        <dbReference type="Proteomes" id="UP000683360"/>
    </source>
</evidence>
<evidence type="ECO:0000259" key="13">
    <source>
        <dbReference type="PROSITE" id="PS50060"/>
    </source>
</evidence>
<dbReference type="SMART" id="SM00235">
    <property type="entry name" value="ZnMc"/>
    <property type="match status" value="1"/>
</dbReference>
<feature type="binding site" evidence="8">
    <location>
        <position position="272"/>
    </location>
    <ligand>
        <name>Zn(2+)</name>
        <dbReference type="ChEBI" id="CHEBI:29105"/>
        <note>catalytic</note>
    </ligand>
</feature>
<dbReference type="Pfam" id="PF00431">
    <property type="entry name" value="CUB"/>
    <property type="match status" value="1"/>
</dbReference>
<keyword evidence="4 8" id="KW-0862">Zinc</keyword>
<dbReference type="Gene3D" id="3.40.390.10">
    <property type="entry name" value="Collagenase (Catalytic Domain)"/>
    <property type="match status" value="1"/>
</dbReference>
<dbReference type="InterPro" id="IPR013320">
    <property type="entry name" value="ConA-like_dom_sf"/>
</dbReference>
<feature type="binding site" evidence="8">
    <location>
        <position position="262"/>
    </location>
    <ligand>
        <name>Zn(2+)</name>
        <dbReference type="ChEBI" id="CHEBI:29105"/>
        <note>catalytic</note>
    </ligand>
</feature>
<dbReference type="PROSITE" id="PS00022">
    <property type="entry name" value="EGF_1"/>
    <property type="match status" value="3"/>
</dbReference>
<dbReference type="CDD" id="cd00041">
    <property type="entry name" value="CUB"/>
    <property type="match status" value="1"/>
</dbReference>
<dbReference type="GO" id="GO:0016020">
    <property type="term" value="C:membrane"/>
    <property type="evidence" value="ECO:0007669"/>
    <property type="project" value="InterPro"/>
</dbReference>
<comment type="caution">
    <text evidence="15">The sequence shown here is derived from an EMBL/GenBank/DDBJ whole genome shotgun (WGS) entry which is preliminary data.</text>
</comment>
<proteinExistence type="predicted"/>
<dbReference type="InterPro" id="IPR000998">
    <property type="entry name" value="MAM_dom"/>
</dbReference>
<keyword evidence="1 8" id="KW-0645">Protease</keyword>
<dbReference type="PANTHER" id="PTHR23282">
    <property type="entry name" value="APICAL ENDOSOMAL GLYCOPROTEIN PRECURSOR"/>
    <property type="match status" value="1"/>
</dbReference>
<dbReference type="PROSITE" id="PS51864">
    <property type="entry name" value="ASTACIN"/>
    <property type="match status" value="1"/>
</dbReference>
<feature type="domain" description="CUB" evidence="11">
    <location>
        <begin position="411"/>
        <end position="533"/>
    </location>
</feature>
<dbReference type="Gene3D" id="2.60.120.200">
    <property type="match status" value="4"/>
</dbReference>
<evidence type="ECO:0000256" key="10">
    <source>
        <dbReference type="SAM" id="MobiDB-lite"/>
    </source>
</evidence>
<dbReference type="SUPFAM" id="SSF49854">
    <property type="entry name" value="Spermadhesin, CUB domain"/>
    <property type="match status" value="1"/>
</dbReference>
<dbReference type="SMART" id="SM00042">
    <property type="entry name" value="CUB"/>
    <property type="match status" value="1"/>
</dbReference>
<evidence type="ECO:0000256" key="1">
    <source>
        <dbReference type="ARBA" id="ARBA00022670"/>
    </source>
</evidence>
<protein>
    <recommendedName>
        <fullName evidence="9">Metalloendopeptidase</fullName>
        <ecNumber evidence="9">3.4.24.-</ecNumber>
    </recommendedName>
</protein>
<dbReference type="SUPFAM" id="SSF57196">
    <property type="entry name" value="EGF/Laminin"/>
    <property type="match status" value="1"/>
</dbReference>
<dbReference type="InterPro" id="IPR024079">
    <property type="entry name" value="MetalloPept_cat_dom_sf"/>
</dbReference>
<dbReference type="GO" id="GO:0008270">
    <property type="term" value="F:zinc ion binding"/>
    <property type="evidence" value="ECO:0007669"/>
    <property type="project" value="UniProtKB-UniRule"/>
</dbReference>
<feature type="domain" description="MAM" evidence="13">
    <location>
        <begin position="578"/>
        <end position="736"/>
    </location>
</feature>
<feature type="domain" description="MAM" evidence="13">
    <location>
        <begin position="758"/>
        <end position="916"/>
    </location>
</feature>
<accession>A0A8S3V6M1</accession>
<dbReference type="Pfam" id="PF00629">
    <property type="entry name" value="MAM"/>
    <property type="match status" value="4"/>
</dbReference>
<feature type="domain" description="MAM" evidence="13">
    <location>
        <begin position="1155"/>
        <end position="1325"/>
    </location>
</feature>
<feature type="disulfide bond" evidence="7">
    <location>
        <begin position="1151"/>
        <end position="1168"/>
    </location>
</feature>
<comment type="caution">
    <text evidence="7">Lacks conserved residue(s) required for the propagation of feature annotation.</text>
</comment>
<dbReference type="PROSITE" id="PS01180">
    <property type="entry name" value="CUB"/>
    <property type="match status" value="1"/>
</dbReference>
<feature type="active site" evidence="8">
    <location>
        <position position="263"/>
    </location>
</feature>
<name>A0A8S3V6M1_MYTED</name>
<evidence type="ECO:0000259" key="12">
    <source>
        <dbReference type="PROSITE" id="PS50026"/>
    </source>
</evidence>
<feature type="domain" description="EGF-like" evidence="12">
    <location>
        <begin position="1142"/>
        <end position="1180"/>
    </location>
</feature>
<feature type="domain" description="Peptidase M12A" evidence="14">
    <location>
        <begin position="159"/>
        <end position="369"/>
    </location>
</feature>
<feature type="disulfide bond" evidence="7">
    <location>
        <begin position="537"/>
        <end position="547"/>
    </location>
</feature>
<feature type="domain" description="MAM" evidence="13">
    <location>
        <begin position="999"/>
        <end position="1142"/>
    </location>
</feature>
<dbReference type="InterPro" id="IPR006026">
    <property type="entry name" value="Peptidase_Metallo"/>
</dbReference>
<dbReference type="GO" id="GO:0006508">
    <property type="term" value="P:proteolysis"/>
    <property type="evidence" value="ECO:0007669"/>
    <property type="project" value="UniProtKB-KW"/>
</dbReference>
<dbReference type="SMART" id="SM00137">
    <property type="entry name" value="MAM"/>
    <property type="match status" value="4"/>
</dbReference>
<dbReference type="Gene3D" id="2.10.25.10">
    <property type="entry name" value="Laminin"/>
    <property type="match status" value="1"/>
</dbReference>
<evidence type="ECO:0000259" key="11">
    <source>
        <dbReference type="PROSITE" id="PS01180"/>
    </source>
</evidence>
<keyword evidence="7" id="KW-0245">EGF-like domain</keyword>
<feature type="binding site" evidence="8">
    <location>
        <position position="266"/>
    </location>
    <ligand>
        <name>Zn(2+)</name>
        <dbReference type="ChEBI" id="CHEBI:29105"/>
        <note>catalytic</note>
    </ligand>
</feature>
<keyword evidence="3 8" id="KW-0378">Hydrolase</keyword>
<evidence type="ECO:0000256" key="8">
    <source>
        <dbReference type="PROSITE-ProRule" id="PRU01211"/>
    </source>
</evidence>